<keyword evidence="10" id="KW-1185">Reference proteome</keyword>
<evidence type="ECO:0000313" key="10">
    <source>
        <dbReference type="Proteomes" id="UP000617426"/>
    </source>
</evidence>
<evidence type="ECO:0000256" key="8">
    <source>
        <dbReference type="RuleBase" id="RU363041"/>
    </source>
</evidence>
<evidence type="ECO:0000256" key="4">
    <source>
        <dbReference type="ARBA" id="ARBA00022475"/>
    </source>
</evidence>
<feature type="transmembrane region" description="Helical" evidence="8">
    <location>
        <begin position="27"/>
        <end position="44"/>
    </location>
</feature>
<dbReference type="Proteomes" id="UP000617426">
    <property type="component" value="Unassembled WGS sequence"/>
</dbReference>
<feature type="transmembrane region" description="Helical" evidence="8">
    <location>
        <begin position="135"/>
        <end position="161"/>
    </location>
</feature>
<accession>A0A923E1C0</accession>
<feature type="transmembrane region" description="Helical" evidence="8">
    <location>
        <begin position="173"/>
        <end position="193"/>
    </location>
</feature>
<dbReference type="InterPro" id="IPR002781">
    <property type="entry name" value="TM_pro_TauE-like"/>
</dbReference>
<feature type="transmembrane region" description="Helical" evidence="8">
    <location>
        <begin position="79"/>
        <end position="97"/>
    </location>
</feature>
<comment type="subcellular location">
    <subcellularLocation>
        <location evidence="1 8">Cell membrane</location>
        <topology evidence="1 8">Multi-pass membrane protein</topology>
    </subcellularLocation>
</comment>
<evidence type="ECO:0000313" key="9">
    <source>
        <dbReference type="EMBL" id="MBB6334136.1"/>
    </source>
</evidence>
<evidence type="ECO:0000256" key="3">
    <source>
        <dbReference type="ARBA" id="ARBA00022448"/>
    </source>
</evidence>
<keyword evidence="6 8" id="KW-1133">Transmembrane helix</keyword>
<evidence type="ECO:0000256" key="6">
    <source>
        <dbReference type="ARBA" id="ARBA00022989"/>
    </source>
</evidence>
<keyword evidence="5 8" id="KW-0812">Transmembrane</keyword>
<name>A0A923E1C0_9ACTO</name>
<gene>
    <name evidence="9" type="ORF">HD592_000701</name>
</gene>
<feature type="transmembrane region" description="Helical" evidence="8">
    <location>
        <begin position="104"/>
        <end position="123"/>
    </location>
</feature>
<feature type="transmembrane region" description="Helical" evidence="8">
    <location>
        <begin position="51"/>
        <end position="67"/>
    </location>
</feature>
<keyword evidence="7 8" id="KW-0472">Membrane</keyword>
<reference evidence="9" key="1">
    <citation type="submission" date="2020-08" db="EMBL/GenBank/DDBJ databases">
        <title>Sequencing the genomes of 1000 actinobacteria strains.</title>
        <authorList>
            <person name="Klenk H.-P."/>
        </authorList>
    </citation>
    <scope>NUCLEOTIDE SEQUENCE</scope>
    <source>
        <strain evidence="9">DSM 10695</strain>
    </source>
</reference>
<feature type="transmembrane region" description="Helical" evidence="8">
    <location>
        <begin position="199"/>
        <end position="215"/>
    </location>
</feature>
<dbReference type="Pfam" id="PF01925">
    <property type="entry name" value="TauE"/>
    <property type="match status" value="1"/>
</dbReference>
<dbReference type="GO" id="GO:0005886">
    <property type="term" value="C:plasma membrane"/>
    <property type="evidence" value="ECO:0007669"/>
    <property type="project" value="UniProtKB-SubCell"/>
</dbReference>
<dbReference type="PANTHER" id="PTHR30269:SF23">
    <property type="entry name" value="MEMBRANE TRANSPORTER PROTEIN YDHB-RELATED"/>
    <property type="match status" value="1"/>
</dbReference>
<organism evidence="9 10">
    <name type="scientific">Schaalia hyovaginalis</name>
    <dbReference type="NCBI Taxonomy" id="29316"/>
    <lineage>
        <taxon>Bacteria</taxon>
        <taxon>Bacillati</taxon>
        <taxon>Actinomycetota</taxon>
        <taxon>Actinomycetes</taxon>
        <taxon>Actinomycetales</taxon>
        <taxon>Actinomycetaceae</taxon>
        <taxon>Schaalia</taxon>
    </lineage>
</organism>
<dbReference type="PANTHER" id="PTHR30269">
    <property type="entry name" value="TRANSMEMBRANE PROTEIN YFCA"/>
    <property type="match status" value="1"/>
</dbReference>
<comment type="similarity">
    <text evidence="2 8">Belongs to the 4-toluene sulfonate uptake permease (TSUP) (TC 2.A.102) family.</text>
</comment>
<dbReference type="EMBL" id="JACHMK010000001">
    <property type="protein sequence ID" value="MBB6334136.1"/>
    <property type="molecule type" value="Genomic_DNA"/>
</dbReference>
<dbReference type="AlphaFoldDB" id="A0A923E1C0"/>
<evidence type="ECO:0000256" key="5">
    <source>
        <dbReference type="ARBA" id="ARBA00022692"/>
    </source>
</evidence>
<proteinExistence type="inferred from homology"/>
<dbReference type="RefSeq" id="WP_184451924.1">
    <property type="nucleotide sequence ID" value="NZ_JACHMK010000001.1"/>
</dbReference>
<dbReference type="InterPro" id="IPR052017">
    <property type="entry name" value="TSUP"/>
</dbReference>
<keyword evidence="4 8" id="KW-1003">Cell membrane</keyword>
<evidence type="ECO:0000256" key="1">
    <source>
        <dbReference type="ARBA" id="ARBA00004651"/>
    </source>
</evidence>
<evidence type="ECO:0000256" key="7">
    <source>
        <dbReference type="ARBA" id="ARBA00023136"/>
    </source>
</evidence>
<feature type="transmembrane region" description="Helical" evidence="8">
    <location>
        <begin position="227"/>
        <end position="244"/>
    </location>
</feature>
<protein>
    <recommendedName>
        <fullName evidence="8">Probable membrane transporter protein</fullName>
    </recommendedName>
</protein>
<comment type="caution">
    <text evidence="9">The sequence shown here is derived from an EMBL/GenBank/DDBJ whole genome shotgun (WGS) entry which is preliminary data.</text>
</comment>
<sequence length="245" mass="26073">MLTLSPISSWILLAVAAFAIGISKTALPGAATLAVAIFAAFLPARDSTGTMLALLLVGDILAIRAYWRDADWTVLKRLVPGVLIGVSLGALFLRFASDTTTKRFIGALLLILIATTLTLMRLPHPPAIQGPLARAVYGTLAGFTTMAANAGGPVTSMYFLASRFTVSTFLGTTAWFFFIVNLIKLPISIGLGIIRSNTLLIDLILAPIVIVSSLVGRRLARRMDEKIFGPIVTVLTIISSLHLLA</sequence>
<evidence type="ECO:0000256" key="2">
    <source>
        <dbReference type="ARBA" id="ARBA00009142"/>
    </source>
</evidence>
<keyword evidence="3" id="KW-0813">Transport</keyword>